<dbReference type="CDD" id="cd00865">
    <property type="entry name" value="PEBP_bact_arch"/>
    <property type="match status" value="1"/>
</dbReference>
<proteinExistence type="predicted"/>
<dbReference type="OrthoDB" id="9797506at2"/>
<dbReference type="Proteomes" id="UP000199415">
    <property type="component" value="Unassembled WGS sequence"/>
</dbReference>
<keyword evidence="2" id="KW-1185">Reference proteome</keyword>
<dbReference type="InterPro" id="IPR005247">
    <property type="entry name" value="YbhB_YbcL/LppC-like"/>
</dbReference>
<evidence type="ECO:0008006" key="3">
    <source>
        <dbReference type="Google" id="ProtNLM"/>
    </source>
</evidence>
<evidence type="ECO:0000313" key="2">
    <source>
        <dbReference type="Proteomes" id="UP000199415"/>
    </source>
</evidence>
<accession>A0A1G7QJ90</accession>
<dbReference type="PANTHER" id="PTHR30289">
    <property type="entry name" value="UNCHARACTERIZED PROTEIN YBCL-RELATED"/>
    <property type="match status" value="1"/>
</dbReference>
<dbReference type="STRING" id="1082479.SAMN05216241_1044"/>
<dbReference type="InterPro" id="IPR036610">
    <property type="entry name" value="PEBP-like_sf"/>
</dbReference>
<gene>
    <name evidence="1" type="ORF">SAMN05216241_1044</name>
</gene>
<dbReference type="NCBIfam" id="TIGR00481">
    <property type="entry name" value="YbhB/YbcL family Raf kinase inhibitor-like protein"/>
    <property type="match status" value="1"/>
</dbReference>
<dbReference type="AlphaFoldDB" id="A0A1G7QJ90"/>
<dbReference type="PANTHER" id="PTHR30289:SF1">
    <property type="entry name" value="PEBP (PHOSPHATIDYLETHANOLAMINE-BINDING PROTEIN) FAMILY PROTEIN"/>
    <property type="match status" value="1"/>
</dbReference>
<protein>
    <recommendedName>
        <fullName evidence="3">Phospholipid-binding protein, PBP family</fullName>
    </recommendedName>
</protein>
<reference evidence="1 2" key="1">
    <citation type="submission" date="2016-10" db="EMBL/GenBank/DDBJ databases">
        <authorList>
            <person name="de Groot N.N."/>
        </authorList>
    </citation>
    <scope>NUCLEOTIDE SEQUENCE [LARGE SCALE GENOMIC DNA]</scope>
    <source>
        <strain evidence="1 2">DSM 25584</strain>
    </source>
</reference>
<sequence length="154" mass="16847">MTFVLTSAAFGQGERIPKLYTCEGDDTSPPFQWQGAPEGTRSFLLVCDDPDAPGGIFRHWAAYDIPADWTWLEAGLNGETLTHGIRQAINDFNKPGYGGPCPPEGHGPHNYHFRLSALSEPTLPVAPGATCVEVQTLARPYVIDFVELVGVYER</sequence>
<dbReference type="RefSeq" id="WP_090019582.1">
    <property type="nucleotide sequence ID" value="NZ_FNCE01000004.1"/>
</dbReference>
<name>A0A1G7QJ90_9PROT</name>
<dbReference type="SUPFAM" id="SSF49777">
    <property type="entry name" value="PEBP-like"/>
    <property type="match status" value="1"/>
</dbReference>
<organism evidence="1 2">
    <name type="scientific">Limimonas halophila</name>
    <dbReference type="NCBI Taxonomy" id="1082479"/>
    <lineage>
        <taxon>Bacteria</taxon>
        <taxon>Pseudomonadati</taxon>
        <taxon>Pseudomonadota</taxon>
        <taxon>Alphaproteobacteria</taxon>
        <taxon>Rhodospirillales</taxon>
        <taxon>Rhodovibrionaceae</taxon>
        <taxon>Limimonas</taxon>
    </lineage>
</organism>
<evidence type="ECO:0000313" key="1">
    <source>
        <dbReference type="EMBL" id="SDF97690.1"/>
    </source>
</evidence>
<dbReference type="InterPro" id="IPR008914">
    <property type="entry name" value="PEBP"/>
</dbReference>
<dbReference type="EMBL" id="FNCE01000004">
    <property type="protein sequence ID" value="SDF97690.1"/>
    <property type="molecule type" value="Genomic_DNA"/>
</dbReference>
<dbReference type="Gene3D" id="3.90.280.10">
    <property type="entry name" value="PEBP-like"/>
    <property type="match status" value="1"/>
</dbReference>
<dbReference type="Pfam" id="PF01161">
    <property type="entry name" value="PBP"/>
    <property type="match status" value="1"/>
</dbReference>